<gene>
    <name evidence="1" type="ORF">A4X06_0g9285</name>
</gene>
<protein>
    <submittedName>
        <fullName evidence="1">Uncharacterized protein</fullName>
    </submittedName>
</protein>
<reference evidence="1" key="2">
    <citation type="journal article" date="2019" name="IMA Fungus">
        <title>Genome sequencing and comparison of five Tilletia species to identify candidate genes for the detection of regulated species infecting wheat.</title>
        <authorList>
            <person name="Nguyen H.D.T."/>
            <person name="Sultana T."/>
            <person name="Kesanakurti P."/>
            <person name="Hambleton S."/>
        </authorList>
    </citation>
    <scope>NUCLEOTIDE SEQUENCE</scope>
    <source>
        <strain evidence="1">DAOMC 236426</strain>
    </source>
</reference>
<evidence type="ECO:0000313" key="2">
    <source>
        <dbReference type="Proteomes" id="UP000077684"/>
    </source>
</evidence>
<evidence type="ECO:0000313" key="1">
    <source>
        <dbReference type="EMBL" id="KAE8237258.1"/>
    </source>
</evidence>
<sequence>MAPGDPFSLSDDESIRFGRMVADAAADLPGAFGTPARNPHKYHNTRFKMFEWIAVFHQYMGPYLHSIDAPVRVIDMFLSLLDGISFSVQSGGCTFDDIKLVKTSFKRFCLSWEELFVRGKPSLLSRCRLSIHLLLHIGRLIATTGSLRSSSQAACERTIGTIKKELRGHKEPFATVATRAQLVEQFHALEMLLDDQSLRRWAPQDEDQAHEQDQVGISVAEPMKLNDLRGISLEDLKAILLPQGYDLENGSYLQASIRFTRSGETIRVRAESGSTDRSTRRASRVAWIKDADDGLDDIGFFDVVAFALRLEDDSLLAVGRPLMLSETPHAVTNHWVCGRWAPDLETIDATRIIDVMGAFEMSNSRIYLFPRKNGMAGFSEWWCRYHIKARQRVAQDL</sequence>
<dbReference type="AlphaFoldDB" id="A0A8X7MIT4"/>
<keyword evidence="2" id="KW-1185">Reference proteome</keyword>
<accession>A0A8X7MIT4</accession>
<name>A0A8X7MIT4_9BASI</name>
<dbReference type="Proteomes" id="UP000077684">
    <property type="component" value="Unassembled WGS sequence"/>
</dbReference>
<proteinExistence type="predicted"/>
<organism evidence="1 2">
    <name type="scientific">Tilletia controversa</name>
    <name type="common">dwarf bunt fungus</name>
    <dbReference type="NCBI Taxonomy" id="13291"/>
    <lineage>
        <taxon>Eukaryota</taxon>
        <taxon>Fungi</taxon>
        <taxon>Dikarya</taxon>
        <taxon>Basidiomycota</taxon>
        <taxon>Ustilaginomycotina</taxon>
        <taxon>Exobasidiomycetes</taxon>
        <taxon>Tilletiales</taxon>
        <taxon>Tilletiaceae</taxon>
        <taxon>Tilletia</taxon>
    </lineage>
</organism>
<comment type="caution">
    <text evidence="1">The sequence shown here is derived from an EMBL/GenBank/DDBJ whole genome shotgun (WGS) entry which is preliminary data.</text>
</comment>
<dbReference type="EMBL" id="LWDE02002590">
    <property type="protein sequence ID" value="KAE8237258.1"/>
    <property type="molecule type" value="Genomic_DNA"/>
</dbReference>
<reference evidence="1" key="1">
    <citation type="submission" date="2016-04" db="EMBL/GenBank/DDBJ databases">
        <authorList>
            <person name="Nguyen H.D."/>
            <person name="Samba Siva P."/>
            <person name="Cullis J."/>
            <person name="Levesque C.A."/>
            <person name="Hambleton S."/>
        </authorList>
    </citation>
    <scope>NUCLEOTIDE SEQUENCE</scope>
    <source>
        <strain evidence="1">DAOMC 236426</strain>
    </source>
</reference>